<reference evidence="3" key="1">
    <citation type="submission" date="2020-05" db="EMBL/GenBank/DDBJ databases">
        <authorList>
            <person name="Chiriac C."/>
            <person name="Salcher M."/>
            <person name="Ghai R."/>
            <person name="Kavagutti S V."/>
        </authorList>
    </citation>
    <scope>NUCLEOTIDE SEQUENCE</scope>
</reference>
<evidence type="ECO:0000313" key="2">
    <source>
        <dbReference type="EMBL" id="CAB4210881.1"/>
    </source>
</evidence>
<organism evidence="3">
    <name type="scientific">uncultured Caudovirales phage</name>
    <dbReference type="NCBI Taxonomy" id="2100421"/>
    <lineage>
        <taxon>Viruses</taxon>
        <taxon>Duplodnaviria</taxon>
        <taxon>Heunggongvirae</taxon>
        <taxon>Uroviricota</taxon>
        <taxon>Caudoviricetes</taxon>
        <taxon>Peduoviridae</taxon>
        <taxon>Maltschvirus</taxon>
        <taxon>Maltschvirus maltsch</taxon>
    </lineage>
</organism>
<accession>A0A6J5T946</accession>
<sequence length="207" mass="22316">MTISYPLTMPTAPGFVRVSFAPSFVVGVSNDPFALTQQVYRWPGAAWNVEVELPRMRRAQAEEWLGFLLSLKGRYGTFYIGDPDAKIPRGLATGTAVTTGTNTVRAESITTSGWTNNGTGILKRGDYIQIGTSTSRRLYKVLTDANSGTSGLATFDIFPPLRATLATGTPITTGTTTGVFRLAQNTVNWDTNEMAVYGLSFSAVEAI</sequence>
<dbReference type="EMBL" id="LR797367">
    <property type="protein sequence ID" value="CAB4210881.1"/>
    <property type="molecule type" value="Genomic_DNA"/>
</dbReference>
<proteinExistence type="predicted"/>
<dbReference type="EMBL" id="LR796943">
    <property type="protein sequence ID" value="CAB4176623.1"/>
    <property type="molecule type" value="Genomic_DNA"/>
</dbReference>
<name>A0A6J5T946_9CAUD</name>
<evidence type="ECO:0008006" key="4">
    <source>
        <dbReference type="Google" id="ProtNLM"/>
    </source>
</evidence>
<evidence type="ECO:0000313" key="3">
    <source>
        <dbReference type="EMBL" id="CAB4223354.1"/>
    </source>
</evidence>
<dbReference type="EMBL" id="LR797536">
    <property type="protein sequence ID" value="CAB4223354.1"/>
    <property type="molecule type" value="Genomic_DNA"/>
</dbReference>
<evidence type="ECO:0000313" key="1">
    <source>
        <dbReference type="EMBL" id="CAB4176623.1"/>
    </source>
</evidence>
<gene>
    <name evidence="2" type="ORF">UFOVP1425_49</name>
    <name evidence="3" type="ORF">UFOVP1672_27</name>
    <name evidence="1" type="ORF">UFOVP988_49</name>
</gene>
<protein>
    <recommendedName>
        <fullName evidence="4">Minor tail protein</fullName>
    </recommendedName>
</protein>